<evidence type="ECO:0000256" key="1">
    <source>
        <dbReference type="ARBA" id="ARBA00022679"/>
    </source>
</evidence>
<dbReference type="InterPro" id="IPR027417">
    <property type="entry name" value="P-loop_NTPase"/>
</dbReference>
<dbReference type="InterPro" id="IPR026634">
    <property type="entry name" value="TPST-like"/>
</dbReference>
<dbReference type="PANTHER" id="PTHR12788">
    <property type="entry name" value="PROTEIN-TYROSINE SULFOTRANSFERASE 2"/>
    <property type="match status" value="1"/>
</dbReference>
<dbReference type="AlphaFoldDB" id="A0A366FC57"/>
<dbReference type="Proteomes" id="UP000253529">
    <property type="component" value="Unassembled WGS sequence"/>
</dbReference>
<evidence type="ECO:0000313" key="2">
    <source>
        <dbReference type="EMBL" id="RBP12264.1"/>
    </source>
</evidence>
<proteinExistence type="predicted"/>
<organism evidence="2 3">
    <name type="scientific">Roseiarcus fermentans</name>
    <dbReference type="NCBI Taxonomy" id="1473586"/>
    <lineage>
        <taxon>Bacteria</taxon>
        <taxon>Pseudomonadati</taxon>
        <taxon>Pseudomonadota</taxon>
        <taxon>Alphaproteobacteria</taxon>
        <taxon>Hyphomicrobiales</taxon>
        <taxon>Roseiarcaceae</taxon>
        <taxon>Roseiarcus</taxon>
    </lineage>
</organism>
<name>A0A366FC57_9HYPH</name>
<reference evidence="2 3" key="1">
    <citation type="submission" date="2018-06" db="EMBL/GenBank/DDBJ databases">
        <title>Genomic Encyclopedia of Type Strains, Phase IV (KMG-IV): sequencing the most valuable type-strain genomes for metagenomic binning, comparative biology and taxonomic classification.</title>
        <authorList>
            <person name="Goeker M."/>
        </authorList>
    </citation>
    <scope>NUCLEOTIDE SEQUENCE [LARGE SCALE GENOMIC DNA]</scope>
    <source>
        <strain evidence="2 3">DSM 24875</strain>
    </source>
</reference>
<dbReference type="OrthoDB" id="9800698at2"/>
<gene>
    <name evidence="2" type="ORF">DFR50_11494</name>
</gene>
<keyword evidence="1 2" id="KW-0808">Transferase</keyword>
<protein>
    <submittedName>
        <fullName evidence="2">Sulfotransferase</fullName>
    </submittedName>
</protein>
<dbReference type="RefSeq" id="WP_113889897.1">
    <property type="nucleotide sequence ID" value="NZ_QNRK01000014.1"/>
</dbReference>
<sequence>MHNRLHFISGLPRSGSTLLSALLRQNPRFIAGMSSPVFSLFRAMLSETSNRNETAVFIDDETRKRLLTGVFDAYYHEAAPDTVIFDTNRGWTTKLPALVELFPDAKVVCCVRNPAWVLDSVESLVRRNAFELSGIFSYDSGGTVYSRIEGLASANGMYGYALNALREAVYGAQSDRLLLVRYESLVANPLATLAAIYSFTGEDLVPHDPKNIEPNYDMIEFDLRLGTPGLHDVGRKVSARERPTILPPDLFNRYKADAFWEDLSLIPPTVSVV</sequence>
<dbReference type="SUPFAM" id="SSF52540">
    <property type="entry name" value="P-loop containing nucleoside triphosphate hydrolases"/>
    <property type="match status" value="1"/>
</dbReference>
<comment type="caution">
    <text evidence="2">The sequence shown here is derived from an EMBL/GenBank/DDBJ whole genome shotgun (WGS) entry which is preliminary data.</text>
</comment>
<dbReference type="Pfam" id="PF13469">
    <property type="entry name" value="Sulfotransfer_3"/>
    <property type="match status" value="1"/>
</dbReference>
<keyword evidence="3" id="KW-1185">Reference proteome</keyword>
<accession>A0A366FC57</accession>
<dbReference type="PANTHER" id="PTHR12788:SF10">
    <property type="entry name" value="PROTEIN-TYROSINE SULFOTRANSFERASE"/>
    <property type="match status" value="1"/>
</dbReference>
<dbReference type="Gene3D" id="3.40.50.300">
    <property type="entry name" value="P-loop containing nucleotide triphosphate hydrolases"/>
    <property type="match status" value="1"/>
</dbReference>
<evidence type="ECO:0000313" key="3">
    <source>
        <dbReference type="Proteomes" id="UP000253529"/>
    </source>
</evidence>
<dbReference type="EMBL" id="QNRK01000014">
    <property type="protein sequence ID" value="RBP12264.1"/>
    <property type="molecule type" value="Genomic_DNA"/>
</dbReference>
<dbReference type="GO" id="GO:0008476">
    <property type="term" value="F:protein-tyrosine sulfotransferase activity"/>
    <property type="evidence" value="ECO:0007669"/>
    <property type="project" value="InterPro"/>
</dbReference>